<dbReference type="InterPro" id="IPR020084">
    <property type="entry name" value="NUDIX_hydrolase_CS"/>
</dbReference>
<name>A0A8J4A913_9ACTN</name>
<keyword evidence="2 5" id="KW-0378">Hydrolase</keyword>
<dbReference type="PANTHER" id="PTHR43046:SF12">
    <property type="entry name" value="GDP-MANNOSE MANNOSYL HYDROLASE"/>
    <property type="match status" value="1"/>
</dbReference>
<dbReference type="Gene3D" id="3.90.79.10">
    <property type="entry name" value="Nucleoside Triphosphate Pyrophosphohydrolase"/>
    <property type="match status" value="1"/>
</dbReference>
<gene>
    <name evidence="5" type="ORF">NUM_16840</name>
</gene>
<dbReference type="RefSeq" id="WP_225918418.1">
    <property type="nucleotide sequence ID" value="NZ_BOPO01000023.1"/>
</dbReference>
<proteinExistence type="predicted"/>
<dbReference type="InterPro" id="IPR015797">
    <property type="entry name" value="NUDIX_hydrolase-like_dom_sf"/>
</dbReference>
<dbReference type="PROSITE" id="PS51462">
    <property type="entry name" value="NUDIX"/>
    <property type="match status" value="1"/>
</dbReference>
<keyword evidence="3" id="KW-0460">Magnesium</keyword>
<dbReference type="GO" id="GO:0016787">
    <property type="term" value="F:hydrolase activity"/>
    <property type="evidence" value="ECO:0007669"/>
    <property type="project" value="UniProtKB-KW"/>
</dbReference>
<comment type="cofactor">
    <cofactor evidence="1">
        <name>Mg(2+)</name>
        <dbReference type="ChEBI" id="CHEBI:18420"/>
    </cofactor>
</comment>
<dbReference type="EMBL" id="BOPO01000023">
    <property type="protein sequence ID" value="GIL26430.1"/>
    <property type="molecule type" value="Genomic_DNA"/>
</dbReference>
<sequence length="158" mass="17710">MVDIPRHSVSASGILLDERRRVLVIQRRDNGNWEPPGGLLELDESIVHCLRREMREETGLSVAPVRLTGVYKNMRIGAVALVFRVRRLGGTLVTTDETADFAWWTEDDVRGKMREVYAARVLDALDAADPSVRAHDGVGLLAEDVPIEDPDRRQPTLD</sequence>
<dbReference type="SUPFAM" id="SSF55811">
    <property type="entry name" value="Nudix"/>
    <property type="match status" value="1"/>
</dbReference>
<protein>
    <submittedName>
        <fullName evidence="5">NUDIX hydrolase</fullName>
    </submittedName>
</protein>
<evidence type="ECO:0000256" key="1">
    <source>
        <dbReference type="ARBA" id="ARBA00001946"/>
    </source>
</evidence>
<dbReference type="InterPro" id="IPR000086">
    <property type="entry name" value="NUDIX_hydrolase_dom"/>
</dbReference>
<accession>A0A8J4A913</accession>
<evidence type="ECO:0000313" key="6">
    <source>
        <dbReference type="Proteomes" id="UP000614996"/>
    </source>
</evidence>
<evidence type="ECO:0000313" key="5">
    <source>
        <dbReference type="EMBL" id="GIL26430.1"/>
    </source>
</evidence>
<dbReference type="AlphaFoldDB" id="A0A8J4A913"/>
<evidence type="ECO:0000259" key="4">
    <source>
        <dbReference type="PROSITE" id="PS51462"/>
    </source>
</evidence>
<dbReference type="PROSITE" id="PS00893">
    <property type="entry name" value="NUDIX_BOX"/>
    <property type="match status" value="1"/>
</dbReference>
<organism evidence="5 6">
    <name type="scientific">Actinocatenispora comari</name>
    <dbReference type="NCBI Taxonomy" id="2807577"/>
    <lineage>
        <taxon>Bacteria</taxon>
        <taxon>Bacillati</taxon>
        <taxon>Actinomycetota</taxon>
        <taxon>Actinomycetes</taxon>
        <taxon>Micromonosporales</taxon>
        <taxon>Micromonosporaceae</taxon>
        <taxon>Actinocatenispora</taxon>
    </lineage>
</organism>
<reference evidence="6" key="1">
    <citation type="journal article" date="2021" name="Int. J. Syst. Evol. Microbiol.">
        <title>Actinocatenispora comari sp. nov., an endophytic actinomycete isolated from aerial parts of Comarum salesowianum.</title>
        <authorList>
            <person name="Oyunbileg N."/>
            <person name="Iizaka Y."/>
            <person name="Hamada M."/>
            <person name="Davaapurev B.O."/>
            <person name="Fukumoto A."/>
            <person name="Tsetseg B."/>
            <person name="Kato F."/>
            <person name="Tamura T."/>
            <person name="Batkhuu J."/>
            <person name="Anzai Y."/>
        </authorList>
    </citation>
    <scope>NUCLEOTIDE SEQUENCE [LARGE SCALE GENOMIC DNA]</scope>
    <source>
        <strain evidence="6">NUM-2625</strain>
    </source>
</reference>
<keyword evidence="6" id="KW-1185">Reference proteome</keyword>
<dbReference type="Proteomes" id="UP000614996">
    <property type="component" value="Unassembled WGS sequence"/>
</dbReference>
<evidence type="ECO:0000256" key="3">
    <source>
        <dbReference type="ARBA" id="ARBA00022842"/>
    </source>
</evidence>
<evidence type="ECO:0000256" key="2">
    <source>
        <dbReference type="ARBA" id="ARBA00022801"/>
    </source>
</evidence>
<dbReference type="PANTHER" id="PTHR43046">
    <property type="entry name" value="GDP-MANNOSE MANNOSYL HYDROLASE"/>
    <property type="match status" value="1"/>
</dbReference>
<dbReference type="Pfam" id="PF00293">
    <property type="entry name" value="NUDIX"/>
    <property type="match status" value="1"/>
</dbReference>
<comment type="caution">
    <text evidence="5">The sequence shown here is derived from an EMBL/GenBank/DDBJ whole genome shotgun (WGS) entry which is preliminary data.</text>
</comment>
<feature type="domain" description="Nudix hydrolase" evidence="4">
    <location>
        <begin position="5"/>
        <end position="126"/>
    </location>
</feature>